<dbReference type="InterPro" id="IPR011051">
    <property type="entry name" value="RmlC_Cupin_sf"/>
</dbReference>
<keyword evidence="5" id="KW-1185">Reference proteome</keyword>
<sequence length="207" mass="22728">MLHELDELPGVFRSEPTIHPDERGTFHEWFKASEFEAATGHPFDLQQANMSTSRAGVLRGLHFADVPPGQAKFVACVAGRILDVVVDVRVGSETFGRHVALELSADNRHGVYLPVGFAHAFLALEDSTVAYLTTSEYAPGVEHGVSPFSAGIDWPEMDFLLSDKDRDAMTLDDARAAGVLPDVDECRAHENELRDGWVLANEQAGQW</sequence>
<dbReference type="KEGG" id="chn:A605_02175"/>
<evidence type="ECO:0000313" key="5">
    <source>
        <dbReference type="Proteomes" id="UP000011723"/>
    </source>
</evidence>
<dbReference type="HOGENOM" id="CLU_090940_0_0_11"/>
<dbReference type="InterPro" id="IPR000888">
    <property type="entry name" value="RmlC-like"/>
</dbReference>
<dbReference type="CDD" id="cd00438">
    <property type="entry name" value="cupin_RmlC"/>
    <property type="match status" value="1"/>
</dbReference>
<organism evidence="4 5">
    <name type="scientific">Corynebacterium halotolerans YIM 70093 = DSM 44683</name>
    <dbReference type="NCBI Taxonomy" id="1121362"/>
    <lineage>
        <taxon>Bacteria</taxon>
        <taxon>Bacillati</taxon>
        <taxon>Actinomycetota</taxon>
        <taxon>Actinomycetes</taxon>
        <taxon>Mycobacteriales</taxon>
        <taxon>Corynebacteriaceae</taxon>
        <taxon>Corynebacterium</taxon>
    </lineage>
</organism>
<dbReference type="Pfam" id="PF00908">
    <property type="entry name" value="dTDP_sugar_isom"/>
    <property type="match status" value="1"/>
</dbReference>
<reference evidence="4 5" key="1">
    <citation type="journal article" date="2012" name="Stand. Genomic Sci.">
        <title>Genome sequence of the halotolerant bacterium Corynebacterium halotolerans type strain YIM 70093(T) (= DSM 44683(T)).</title>
        <authorList>
            <person name="Ruckert C."/>
            <person name="Albersmeier A."/>
            <person name="Al-Dilaimi A."/>
            <person name="Niehaus K."/>
            <person name="Szczepanowski R."/>
            <person name="Kalinowski J."/>
        </authorList>
    </citation>
    <scope>NUCLEOTIDE SEQUENCE [LARGE SCALE GENOMIC DNA]</scope>
    <source>
        <strain evidence="4">YIM 70093</strain>
    </source>
</reference>
<dbReference type="GO" id="GO:0019305">
    <property type="term" value="P:dTDP-rhamnose biosynthetic process"/>
    <property type="evidence" value="ECO:0007669"/>
    <property type="project" value="TreeGrafter"/>
</dbReference>
<feature type="active site" description="Proton donor" evidence="2">
    <location>
        <position position="131"/>
    </location>
</feature>
<dbReference type="AlphaFoldDB" id="M1MUN1"/>
<dbReference type="Gene3D" id="2.60.120.10">
    <property type="entry name" value="Jelly Rolls"/>
    <property type="match status" value="1"/>
</dbReference>
<dbReference type="STRING" id="1121362.A605_02175"/>
<dbReference type="PANTHER" id="PTHR21047">
    <property type="entry name" value="DTDP-6-DEOXY-D-GLUCOSE-3,5 EPIMERASE"/>
    <property type="match status" value="1"/>
</dbReference>
<dbReference type="InterPro" id="IPR014710">
    <property type="entry name" value="RmlC-like_jellyroll"/>
</dbReference>
<dbReference type="PATRIC" id="fig|1121362.3.peg.432"/>
<evidence type="ECO:0000256" key="1">
    <source>
        <dbReference type="ARBA" id="ARBA00010154"/>
    </source>
</evidence>
<evidence type="ECO:0000313" key="4">
    <source>
        <dbReference type="EMBL" id="AGF71449.1"/>
    </source>
</evidence>
<feature type="site" description="Participates in a stacking interaction with the thymidine ring of dTDP-4-oxo-6-deoxyglucose" evidence="3">
    <location>
        <position position="137"/>
    </location>
</feature>
<comment type="similarity">
    <text evidence="1">Belongs to the dTDP-4-dehydrorhamnose 3,5-epimerase family.</text>
</comment>
<dbReference type="PANTHER" id="PTHR21047:SF2">
    <property type="entry name" value="THYMIDINE DIPHOSPHO-4-KETO-RHAMNOSE 3,5-EPIMERASE"/>
    <property type="match status" value="1"/>
</dbReference>
<accession>M1MUN1</accession>
<dbReference type="GO" id="GO:0000271">
    <property type="term" value="P:polysaccharide biosynthetic process"/>
    <property type="evidence" value="ECO:0007669"/>
    <property type="project" value="TreeGrafter"/>
</dbReference>
<dbReference type="EMBL" id="CP003697">
    <property type="protein sequence ID" value="AGF71449.1"/>
    <property type="molecule type" value="Genomic_DNA"/>
</dbReference>
<dbReference type="GO" id="GO:0005829">
    <property type="term" value="C:cytosol"/>
    <property type="evidence" value="ECO:0007669"/>
    <property type="project" value="TreeGrafter"/>
</dbReference>
<evidence type="ECO:0000256" key="3">
    <source>
        <dbReference type="PIRSR" id="PIRSR600888-3"/>
    </source>
</evidence>
<gene>
    <name evidence="4" type="ORF">A605_02175</name>
</gene>
<dbReference type="GO" id="GO:0008830">
    <property type="term" value="F:dTDP-4-dehydrorhamnose 3,5-epimerase activity"/>
    <property type="evidence" value="ECO:0007669"/>
    <property type="project" value="InterPro"/>
</dbReference>
<protein>
    <submittedName>
        <fullName evidence="4">dTDP-4-dehydrorhamnose reductase</fullName>
    </submittedName>
</protein>
<dbReference type="Proteomes" id="UP000011723">
    <property type="component" value="Chromosome"/>
</dbReference>
<dbReference type="OrthoDB" id="9800680at2"/>
<dbReference type="SUPFAM" id="SSF51182">
    <property type="entry name" value="RmlC-like cupins"/>
    <property type="match status" value="1"/>
</dbReference>
<evidence type="ECO:0000256" key="2">
    <source>
        <dbReference type="PIRSR" id="PIRSR600888-1"/>
    </source>
</evidence>
<proteinExistence type="inferred from homology"/>
<dbReference type="eggNOG" id="COG1898">
    <property type="taxonomic scope" value="Bacteria"/>
</dbReference>
<dbReference type="RefSeq" id="WP_015399872.1">
    <property type="nucleotide sequence ID" value="NC_020302.1"/>
</dbReference>
<feature type="active site" description="Proton acceptor" evidence="2">
    <location>
        <position position="62"/>
    </location>
</feature>
<name>M1MUN1_9CORY</name>